<feature type="region of interest" description="Disordered" evidence="1">
    <location>
        <begin position="313"/>
        <end position="404"/>
    </location>
</feature>
<accession>A0A7U2EWF3</accession>
<proteinExistence type="predicted"/>
<feature type="region of interest" description="Disordered" evidence="1">
    <location>
        <begin position="1"/>
        <end position="78"/>
    </location>
</feature>
<feature type="compositionally biased region" description="Low complexity" evidence="1">
    <location>
        <begin position="377"/>
        <end position="387"/>
    </location>
</feature>
<feature type="compositionally biased region" description="Low complexity" evidence="1">
    <location>
        <begin position="341"/>
        <end position="363"/>
    </location>
</feature>
<evidence type="ECO:0000313" key="3">
    <source>
        <dbReference type="Proteomes" id="UP000663193"/>
    </source>
</evidence>
<feature type="compositionally biased region" description="Pro residues" evidence="1">
    <location>
        <begin position="393"/>
        <end position="404"/>
    </location>
</feature>
<evidence type="ECO:0000313" key="2">
    <source>
        <dbReference type="EMBL" id="QRC94056.1"/>
    </source>
</evidence>
<sequence length="404" mass="44689">MPLQKIPQGRPATDPQMTKRRQLQERRRTLQTISELSATEHTPGFRTSIGHAQISPDRLGSTTAGTRKSSNVSKRQSLPQYCARPECIESRSPVPSTDMMLAQRAPLDREGHTSRTQPEVGWNARRAQARMQAEQTLSANTVRREMSSTSLQAGSFHSRANTPQLSRNKTSQPYLKSYYSQQHLIHDSRSMTSTPSRSDLTSSAGRPLRPSDSREHDGDSSEHTSTDSSSFRSSRDSTMRRSRSSSSSQSLTVPGVPPLPTGCPQPTRSYYMAATSHYRNGYPVQHPGPMYAKTPSEMRTSSLPYTRVDQYTTPLLGTMSPGPPKNMSSSYFNVPQKPRPKSVSARSSSSQQQQVRQKRSASVTQPARYKHPPSAPSPRAQPQYQAATAPRASNPPLPQSAPKQ</sequence>
<feature type="compositionally biased region" description="Basic and acidic residues" evidence="1">
    <location>
        <begin position="209"/>
        <end position="225"/>
    </location>
</feature>
<dbReference type="EMBL" id="CP069026">
    <property type="protein sequence ID" value="QRC94056.1"/>
    <property type="molecule type" value="Genomic_DNA"/>
</dbReference>
<dbReference type="VEuPathDB" id="FungiDB:JI435_073370"/>
<dbReference type="AlphaFoldDB" id="A0A7U2EWF3"/>
<protein>
    <submittedName>
        <fullName evidence="2">Uncharacterized protein</fullName>
    </submittedName>
</protein>
<feature type="compositionally biased region" description="Polar residues" evidence="1">
    <location>
        <begin position="190"/>
        <end position="204"/>
    </location>
</feature>
<organism evidence="2 3">
    <name type="scientific">Phaeosphaeria nodorum (strain SN15 / ATCC MYA-4574 / FGSC 10173)</name>
    <name type="common">Glume blotch fungus</name>
    <name type="synonym">Parastagonospora nodorum</name>
    <dbReference type="NCBI Taxonomy" id="321614"/>
    <lineage>
        <taxon>Eukaryota</taxon>
        <taxon>Fungi</taxon>
        <taxon>Dikarya</taxon>
        <taxon>Ascomycota</taxon>
        <taxon>Pezizomycotina</taxon>
        <taxon>Dothideomycetes</taxon>
        <taxon>Pleosporomycetidae</taxon>
        <taxon>Pleosporales</taxon>
        <taxon>Pleosporineae</taxon>
        <taxon>Phaeosphaeriaceae</taxon>
        <taxon>Parastagonospora</taxon>
    </lineage>
</organism>
<feature type="region of interest" description="Disordered" evidence="1">
    <location>
        <begin position="132"/>
        <end position="268"/>
    </location>
</feature>
<feature type="compositionally biased region" description="Polar residues" evidence="1">
    <location>
        <begin position="136"/>
        <end position="183"/>
    </location>
</feature>
<reference evidence="3" key="1">
    <citation type="journal article" date="2021" name="BMC Genomics">
        <title>Chromosome-level genome assembly and manually-curated proteome of model necrotroph Parastagonospora nodorum Sn15 reveals a genome-wide trove of candidate effector homologs, and redundancy of virulence-related functions within an accessory chromosome.</title>
        <authorList>
            <person name="Bertazzoni S."/>
            <person name="Jones D.A.B."/>
            <person name="Phan H.T."/>
            <person name="Tan K.-C."/>
            <person name="Hane J.K."/>
        </authorList>
    </citation>
    <scope>NUCLEOTIDE SEQUENCE [LARGE SCALE GENOMIC DNA]</scope>
    <source>
        <strain evidence="3">SN15 / ATCC MYA-4574 / FGSC 10173)</strain>
    </source>
</reference>
<feature type="compositionally biased region" description="Polar residues" evidence="1">
    <location>
        <begin position="60"/>
        <end position="78"/>
    </location>
</feature>
<name>A0A7U2EWF3_PHANO</name>
<dbReference type="Proteomes" id="UP000663193">
    <property type="component" value="Chromosome 4"/>
</dbReference>
<evidence type="ECO:0000256" key="1">
    <source>
        <dbReference type="SAM" id="MobiDB-lite"/>
    </source>
</evidence>
<dbReference type="OrthoDB" id="3787612at2759"/>
<gene>
    <name evidence="2" type="ORF">JI435_073370</name>
</gene>
<keyword evidence="3" id="KW-1185">Reference proteome</keyword>